<dbReference type="RefSeq" id="XP_013245261.1">
    <property type="nucleotide sequence ID" value="XM_013389807.1"/>
</dbReference>
<dbReference type="Gene3D" id="1.10.60.40">
    <property type="match status" value="1"/>
</dbReference>
<comment type="caution">
    <text evidence="14">The sequence shown here is derived from an EMBL/GenBank/DDBJ whole genome shotgun (WGS) entry which is preliminary data.</text>
</comment>
<feature type="compositionally biased region" description="Polar residues" evidence="12">
    <location>
        <begin position="15"/>
        <end position="27"/>
    </location>
</feature>
<dbReference type="CDD" id="cd16012">
    <property type="entry name" value="ALP"/>
    <property type="match status" value="1"/>
</dbReference>
<feature type="binding site" evidence="9">
    <location>
        <position position="469"/>
    </location>
    <ligand>
        <name>Zn(2+)</name>
        <dbReference type="ChEBI" id="CHEBI:29105"/>
        <label>2</label>
    </ligand>
</feature>
<feature type="binding site" evidence="9">
    <location>
        <position position="163"/>
    </location>
    <ligand>
        <name>Zn(2+)</name>
        <dbReference type="ChEBI" id="CHEBI:29105"/>
        <label>2</label>
    </ligand>
</feature>
<dbReference type="Pfam" id="PF00245">
    <property type="entry name" value="Alk_phosphatase"/>
    <property type="match status" value="2"/>
</dbReference>
<comment type="catalytic activity">
    <reaction evidence="11">
        <text>a phosphate monoester + H2O = an alcohol + phosphate</text>
        <dbReference type="Rhea" id="RHEA:15017"/>
        <dbReference type="ChEBI" id="CHEBI:15377"/>
        <dbReference type="ChEBI" id="CHEBI:30879"/>
        <dbReference type="ChEBI" id="CHEBI:43474"/>
        <dbReference type="ChEBI" id="CHEBI:67140"/>
        <dbReference type="EC" id="3.1.3.1"/>
    </reaction>
</comment>
<dbReference type="EC" id="3.1.3.1" evidence="2 11"/>
<keyword evidence="6 9" id="KW-0862">Zinc</keyword>
<keyword evidence="4 9" id="KW-0479">Metal-binding</keyword>
<evidence type="ECO:0000256" key="11">
    <source>
        <dbReference type="RuleBase" id="RU003947"/>
    </source>
</evidence>
<feature type="binding site" evidence="9">
    <location>
        <position position="163"/>
    </location>
    <ligand>
        <name>Mg(2+)</name>
        <dbReference type="ChEBI" id="CHEBI:18420"/>
    </ligand>
</feature>
<dbReference type="GO" id="GO:0004035">
    <property type="term" value="F:alkaline phosphatase activity"/>
    <property type="evidence" value="ECO:0007669"/>
    <property type="project" value="UniProtKB-EC"/>
</dbReference>
<keyword evidence="15" id="KW-1185">Reference proteome</keyword>
<organism evidence="14 15">
    <name type="scientific">Tilletiaria anomala (strain ATCC 24038 / CBS 436.72 / UBC 951)</name>
    <dbReference type="NCBI Taxonomy" id="1037660"/>
    <lineage>
        <taxon>Eukaryota</taxon>
        <taxon>Fungi</taxon>
        <taxon>Dikarya</taxon>
        <taxon>Basidiomycota</taxon>
        <taxon>Ustilaginomycotina</taxon>
        <taxon>Exobasidiomycetes</taxon>
        <taxon>Georgefischeriales</taxon>
        <taxon>Tilletiariaceae</taxon>
        <taxon>Tilletiaria</taxon>
    </lineage>
</organism>
<evidence type="ECO:0000256" key="12">
    <source>
        <dbReference type="SAM" id="MobiDB-lite"/>
    </source>
</evidence>
<evidence type="ECO:0000256" key="3">
    <source>
        <dbReference type="ARBA" id="ARBA00022553"/>
    </source>
</evidence>
<dbReference type="PANTHER" id="PTHR11596">
    <property type="entry name" value="ALKALINE PHOSPHATASE"/>
    <property type="match status" value="1"/>
</dbReference>
<evidence type="ECO:0000313" key="14">
    <source>
        <dbReference type="EMBL" id="KDN52403.1"/>
    </source>
</evidence>
<proteinExistence type="inferred from homology"/>
<dbReference type="HOGENOM" id="CLU_008539_6_0_1"/>
<comment type="cofactor">
    <cofactor evidence="9">
        <name>Zn(2+)</name>
        <dbReference type="ChEBI" id="CHEBI:29105"/>
    </cofactor>
    <text evidence="9">Binds 2 Zn(2+) ions.</text>
</comment>
<dbReference type="AlphaFoldDB" id="A0A066WIP1"/>
<feature type="binding site" evidence="9">
    <location>
        <position position="646"/>
    </location>
    <ligand>
        <name>Zn(2+)</name>
        <dbReference type="ChEBI" id="CHEBI:29105"/>
        <label>2</label>
    </ligand>
</feature>
<dbReference type="OrthoDB" id="5818554at2759"/>
<feature type="binding site" evidence="9">
    <location>
        <position position="516"/>
    </location>
    <ligand>
        <name>Zn(2+)</name>
        <dbReference type="ChEBI" id="CHEBI:29105"/>
        <label>2</label>
    </ligand>
</feature>
<feature type="binding site" evidence="9">
    <location>
        <position position="473"/>
    </location>
    <ligand>
        <name>Zn(2+)</name>
        <dbReference type="ChEBI" id="CHEBI:29105"/>
        <label>2</label>
    </ligand>
</feature>
<dbReference type="InterPro" id="IPR018299">
    <property type="entry name" value="Alkaline_phosphatase_AS"/>
</dbReference>
<keyword evidence="13" id="KW-0472">Membrane</keyword>
<dbReference type="SUPFAM" id="SSF53649">
    <property type="entry name" value="Alkaline phosphatase-like"/>
    <property type="match status" value="1"/>
</dbReference>
<feature type="active site" description="Phosphoserine intermediate" evidence="8">
    <location>
        <position position="217"/>
    </location>
</feature>
<keyword evidence="13" id="KW-0812">Transmembrane</keyword>
<dbReference type="GO" id="GO:0046872">
    <property type="term" value="F:metal ion binding"/>
    <property type="evidence" value="ECO:0007669"/>
    <property type="project" value="UniProtKB-KW"/>
</dbReference>
<dbReference type="SMART" id="SM00098">
    <property type="entry name" value="alkPPc"/>
    <property type="match status" value="1"/>
</dbReference>
<dbReference type="STRING" id="1037660.A0A066WIP1"/>
<name>A0A066WIP1_TILAU</name>
<evidence type="ECO:0000256" key="10">
    <source>
        <dbReference type="RuleBase" id="RU003946"/>
    </source>
</evidence>
<evidence type="ECO:0000256" key="1">
    <source>
        <dbReference type="ARBA" id="ARBA00005984"/>
    </source>
</evidence>
<dbReference type="GeneID" id="25263781"/>
<dbReference type="Proteomes" id="UP000027361">
    <property type="component" value="Unassembled WGS sequence"/>
</dbReference>
<dbReference type="InterPro" id="IPR017850">
    <property type="entry name" value="Alkaline_phosphatase_core_sf"/>
</dbReference>
<comment type="similarity">
    <text evidence="1 10">Belongs to the alkaline phosphatase family.</text>
</comment>
<feature type="binding site" evidence="9">
    <location>
        <position position="271"/>
    </location>
    <ligand>
        <name>Mg(2+)</name>
        <dbReference type="ChEBI" id="CHEBI:18420"/>
    </ligand>
</feature>
<evidence type="ECO:0000256" key="7">
    <source>
        <dbReference type="ARBA" id="ARBA00022842"/>
    </source>
</evidence>
<dbReference type="Gene3D" id="3.40.720.10">
    <property type="entry name" value="Alkaline Phosphatase, subunit A"/>
    <property type="match status" value="1"/>
</dbReference>
<keyword evidence="7 9" id="KW-0460">Magnesium</keyword>
<dbReference type="PROSITE" id="PS00123">
    <property type="entry name" value="ALKALINE_PHOSPHATASE"/>
    <property type="match status" value="1"/>
</dbReference>
<dbReference type="InterPro" id="IPR001952">
    <property type="entry name" value="Alkaline_phosphatase"/>
</dbReference>
<feature type="binding site" evidence="9">
    <location>
        <position position="464"/>
    </location>
    <ligand>
        <name>Mg(2+)</name>
        <dbReference type="ChEBI" id="CHEBI:18420"/>
    </ligand>
</feature>
<dbReference type="PRINTS" id="PR00113">
    <property type="entry name" value="ALKPHPHTASE"/>
</dbReference>
<feature type="region of interest" description="Disordered" evidence="12">
    <location>
        <begin position="1"/>
        <end position="108"/>
    </location>
</feature>
<evidence type="ECO:0000256" key="13">
    <source>
        <dbReference type="SAM" id="Phobius"/>
    </source>
</evidence>
<feature type="binding site" evidence="9">
    <location>
        <position position="269"/>
    </location>
    <ligand>
        <name>Mg(2+)</name>
        <dbReference type="ChEBI" id="CHEBI:18420"/>
    </ligand>
</feature>
<reference evidence="14 15" key="1">
    <citation type="submission" date="2014-05" db="EMBL/GenBank/DDBJ databases">
        <title>Draft genome sequence of a rare smut relative, Tilletiaria anomala UBC 951.</title>
        <authorList>
            <consortium name="DOE Joint Genome Institute"/>
            <person name="Toome M."/>
            <person name="Kuo A."/>
            <person name="Henrissat B."/>
            <person name="Lipzen A."/>
            <person name="Tritt A."/>
            <person name="Yoshinaga Y."/>
            <person name="Zane M."/>
            <person name="Barry K."/>
            <person name="Grigoriev I.V."/>
            <person name="Spatafora J.W."/>
            <person name="Aimea M.C."/>
        </authorList>
    </citation>
    <scope>NUCLEOTIDE SEQUENCE [LARGE SCALE GENOMIC DNA]</scope>
    <source>
        <strain evidence="14 15">UBC 951</strain>
    </source>
</reference>
<dbReference type="InParanoid" id="A0A066WIP1"/>
<feature type="binding site" evidence="9">
    <location>
        <position position="515"/>
    </location>
    <ligand>
        <name>Zn(2+)</name>
        <dbReference type="ChEBI" id="CHEBI:29105"/>
        <label>2</label>
    </ligand>
</feature>
<feature type="transmembrane region" description="Helical" evidence="13">
    <location>
        <begin position="116"/>
        <end position="138"/>
    </location>
</feature>
<comment type="cofactor">
    <cofactor evidence="9">
        <name>Mg(2+)</name>
        <dbReference type="ChEBI" id="CHEBI:18420"/>
    </cofactor>
    <text evidence="9">Binds 1 Mg(2+) ion.</text>
</comment>
<accession>A0A066WIP1</accession>
<evidence type="ECO:0000256" key="5">
    <source>
        <dbReference type="ARBA" id="ARBA00022801"/>
    </source>
</evidence>
<evidence type="ECO:0000256" key="8">
    <source>
        <dbReference type="PIRSR" id="PIRSR601952-1"/>
    </source>
</evidence>
<evidence type="ECO:0000256" key="2">
    <source>
        <dbReference type="ARBA" id="ARBA00012647"/>
    </source>
</evidence>
<dbReference type="EMBL" id="JMSN01000010">
    <property type="protein sequence ID" value="KDN52403.1"/>
    <property type="molecule type" value="Genomic_DNA"/>
</dbReference>
<dbReference type="PANTHER" id="PTHR11596:SF5">
    <property type="entry name" value="ALKALINE PHOSPHATASE"/>
    <property type="match status" value="1"/>
</dbReference>
<evidence type="ECO:0000256" key="6">
    <source>
        <dbReference type="ARBA" id="ARBA00022833"/>
    </source>
</evidence>
<gene>
    <name evidence="14" type="ORF">K437DRAFT_254178</name>
</gene>
<evidence type="ECO:0000256" key="4">
    <source>
        <dbReference type="ARBA" id="ARBA00022723"/>
    </source>
</evidence>
<keyword evidence="5 11" id="KW-0378">Hydrolase</keyword>
<evidence type="ECO:0000313" key="15">
    <source>
        <dbReference type="Proteomes" id="UP000027361"/>
    </source>
</evidence>
<dbReference type="OMA" id="QIDLCAH"/>
<dbReference type="GO" id="GO:0000329">
    <property type="term" value="C:fungal-type vacuole membrane"/>
    <property type="evidence" value="ECO:0007669"/>
    <property type="project" value="TreeGrafter"/>
</dbReference>
<sequence length="692" mass="74190">MSESKFAAIRGLKHPTTNSTSQNTPLNQCVPDSVSATRTGPYHNHASPNDSLHRLSETSPQACCKPPSNEFLASKEASEDDGLPLYRHDDRRKPSRSPLSVPHGVRRRLGGSPMKAGVLIVAGLIYVLNLLASTHTHFSGRWPGSSPPHWKSAKTNVILMISDGFGPAGETFARSFAAALNSSIPNVPYSTPKPLPLDDLLIGTHRSRSSSSLITDSAAGATAFSCALKSYNGAIGVDSEGRKCGTLFEAAKNQRGMLTGVVVTSRLTDATPAAFVSHAASRALEADIATQAVLGTLDDPKGRNGTSRVLDLAIGGGGCNFMHRDHPMSCRTDDVDLVADATALGWNVWAAWPLNWTRDARARRPSMTTHISYEDAVLAHVSAAQIPEIKVSARSRDVVAHIDSHKSALPFLGLLAPGNTPYEIDRIAIAEDQRPPSLKMLASKVLHMLDTDSSNKNGFILMIEGSQIDLCAHSNDGACHAREILAYQEAIATVRDFVDSKNAAGERTILISTSDHETGGLTLGRQLTAAYPNYAWYPERLLGAKQSAQMLSAELVGFATKQRRSSQDLAEYIRSQTLGEQGAGFTEQTGGLPTDEEVDSIAQCIASIPASQMMEDPPLDVRDVCRVVIANAMSRRAEIGWSTSGHTGLDVNVFGRGPGIDRLRGNIENTDIGSFIEAYLSLDLGKITKELA</sequence>
<keyword evidence="13" id="KW-1133">Transmembrane helix</keyword>
<evidence type="ECO:0000256" key="9">
    <source>
        <dbReference type="PIRSR" id="PIRSR601952-2"/>
    </source>
</evidence>
<protein>
    <recommendedName>
        <fullName evidence="2 11">Alkaline phosphatase</fullName>
        <ecNumber evidence="2 11">3.1.3.1</ecNumber>
    </recommendedName>
</protein>
<keyword evidence="3" id="KW-0597">Phosphoprotein</keyword>